<evidence type="ECO:0000313" key="2">
    <source>
        <dbReference type="EMBL" id="MTD61718.1"/>
    </source>
</evidence>
<feature type="transmembrane region" description="Helical" evidence="1">
    <location>
        <begin position="93"/>
        <end position="115"/>
    </location>
</feature>
<dbReference type="AlphaFoldDB" id="A0A844GM97"/>
<gene>
    <name evidence="2" type="ORF">GKZ57_10730</name>
</gene>
<dbReference type="NCBIfam" id="TIGR04086">
    <property type="entry name" value="TIGR04086_membr"/>
    <property type="match status" value="1"/>
</dbReference>
<keyword evidence="1" id="KW-0472">Membrane</keyword>
<dbReference type="RefSeq" id="WP_154780517.1">
    <property type="nucleotide sequence ID" value="NZ_WMBC01000008.1"/>
</dbReference>
<feature type="transmembrane region" description="Helical" evidence="1">
    <location>
        <begin position="12"/>
        <end position="31"/>
    </location>
</feature>
<reference evidence="2 3" key="1">
    <citation type="submission" date="2019-11" db="EMBL/GenBank/DDBJ databases">
        <title>Draft genome sequence of Blautia luti DSM 14534T, isolated from human stool.</title>
        <authorList>
            <person name="Ortiz R."/>
            <person name="Melis-Arcos F."/>
            <person name="Covarrubias P."/>
            <person name="Cardenas J.P."/>
            <person name="Perez-Donoso J."/>
            <person name="Almonacid D."/>
        </authorList>
    </citation>
    <scope>NUCLEOTIDE SEQUENCE [LARGE SCALE GENOMIC DNA]</scope>
    <source>
        <strain evidence="2 3">DSM 14534</strain>
    </source>
</reference>
<evidence type="ECO:0000313" key="3">
    <source>
        <dbReference type="Proteomes" id="UP000437824"/>
    </source>
</evidence>
<dbReference type="Pfam" id="PF12670">
    <property type="entry name" value="DUF3792"/>
    <property type="match status" value="1"/>
</dbReference>
<protein>
    <submittedName>
        <fullName evidence="2">TIGR04086 family membrane protein</fullName>
    </submittedName>
</protein>
<dbReference type="Proteomes" id="UP000437824">
    <property type="component" value="Unassembled WGS sequence"/>
</dbReference>
<feature type="transmembrane region" description="Helical" evidence="1">
    <location>
        <begin position="37"/>
        <end position="57"/>
    </location>
</feature>
<keyword evidence="1" id="KW-1133">Transmembrane helix</keyword>
<name>A0A844GM97_9FIRM</name>
<sequence length="116" mass="12536">MRIRAVLKSLLFAYALTGVLLLLLAFALFSFDLGETVVDVGITVVYVLACFMGGFMAGRILHRDKYLWGVGTGAAYYLLLLLVSFAVRGHWDMSITHAVTCFFMCAGGGTLGGMLS</sequence>
<organism evidence="2 3">
    <name type="scientific">Blautia luti DSM 14534 = JCM 17040</name>
    <dbReference type="NCBI Taxonomy" id="649762"/>
    <lineage>
        <taxon>Bacteria</taxon>
        <taxon>Bacillati</taxon>
        <taxon>Bacillota</taxon>
        <taxon>Clostridia</taxon>
        <taxon>Lachnospirales</taxon>
        <taxon>Lachnospiraceae</taxon>
        <taxon>Blautia</taxon>
    </lineage>
</organism>
<dbReference type="EMBL" id="WMBC01000008">
    <property type="protein sequence ID" value="MTD61718.1"/>
    <property type="molecule type" value="Genomic_DNA"/>
</dbReference>
<comment type="caution">
    <text evidence="2">The sequence shown here is derived from an EMBL/GenBank/DDBJ whole genome shotgun (WGS) entry which is preliminary data.</text>
</comment>
<feature type="transmembrane region" description="Helical" evidence="1">
    <location>
        <begin position="66"/>
        <end position="87"/>
    </location>
</feature>
<accession>A0A844GM97</accession>
<dbReference type="InterPro" id="IPR023804">
    <property type="entry name" value="DUF3792_TM"/>
</dbReference>
<proteinExistence type="predicted"/>
<evidence type="ECO:0000256" key="1">
    <source>
        <dbReference type="SAM" id="Phobius"/>
    </source>
</evidence>
<keyword evidence="1" id="KW-0812">Transmembrane</keyword>